<evidence type="ECO:0000256" key="1">
    <source>
        <dbReference type="SAM" id="MobiDB-lite"/>
    </source>
</evidence>
<proteinExistence type="predicted"/>
<name>A0A4Z2E6W1_9TELE</name>
<accession>A0A4Z2E6W1</accession>
<reference evidence="2 3" key="1">
    <citation type="submission" date="2019-03" db="EMBL/GenBank/DDBJ databases">
        <title>First draft genome of Liparis tanakae, snailfish: a comprehensive survey of snailfish specific genes.</title>
        <authorList>
            <person name="Kim W."/>
            <person name="Song I."/>
            <person name="Jeong J.-H."/>
            <person name="Kim D."/>
            <person name="Kim S."/>
            <person name="Ryu S."/>
            <person name="Song J.Y."/>
            <person name="Lee S.K."/>
        </authorList>
    </citation>
    <scope>NUCLEOTIDE SEQUENCE [LARGE SCALE GENOMIC DNA]</scope>
    <source>
        <tissue evidence="2">Muscle</tissue>
    </source>
</reference>
<organism evidence="2 3">
    <name type="scientific">Liparis tanakae</name>
    <name type="common">Tanaka's snailfish</name>
    <dbReference type="NCBI Taxonomy" id="230148"/>
    <lineage>
        <taxon>Eukaryota</taxon>
        <taxon>Metazoa</taxon>
        <taxon>Chordata</taxon>
        <taxon>Craniata</taxon>
        <taxon>Vertebrata</taxon>
        <taxon>Euteleostomi</taxon>
        <taxon>Actinopterygii</taxon>
        <taxon>Neopterygii</taxon>
        <taxon>Teleostei</taxon>
        <taxon>Neoteleostei</taxon>
        <taxon>Acanthomorphata</taxon>
        <taxon>Eupercaria</taxon>
        <taxon>Perciformes</taxon>
        <taxon>Cottioidei</taxon>
        <taxon>Cottales</taxon>
        <taxon>Liparidae</taxon>
        <taxon>Liparis</taxon>
    </lineage>
</organism>
<keyword evidence="3" id="KW-1185">Reference proteome</keyword>
<protein>
    <submittedName>
        <fullName evidence="2">Uncharacterized protein</fullName>
    </submittedName>
</protein>
<dbReference type="AlphaFoldDB" id="A0A4Z2E6W1"/>
<feature type="region of interest" description="Disordered" evidence="1">
    <location>
        <begin position="1"/>
        <end position="72"/>
    </location>
</feature>
<gene>
    <name evidence="2" type="ORF">EYF80_065563</name>
</gene>
<feature type="region of interest" description="Disordered" evidence="1">
    <location>
        <begin position="98"/>
        <end position="126"/>
    </location>
</feature>
<feature type="compositionally biased region" description="Basic and acidic residues" evidence="1">
    <location>
        <begin position="1"/>
        <end position="28"/>
    </location>
</feature>
<comment type="caution">
    <text evidence="2">The sequence shown here is derived from an EMBL/GenBank/DDBJ whole genome shotgun (WGS) entry which is preliminary data.</text>
</comment>
<feature type="compositionally biased region" description="Basic and acidic residues" evidence="1">
    <location>
        <begin position="46"/>
        <end position="61"/>
    </location>
</feature>
<evidence type="ECO:0000313" key="3">
    <source>
        <dbReference type="Proteomes" id="UP000314294"/>
    </source>
</evidence>
<dbReference type="EMBL" id="SRLO01015763">
    <property type="protein sequence ID" value="TNN24314.1"/>
    <property type="molecule type" value="Genomic_DNA"/>
</dbReference>
<sequence>MPIMLTEEKEKEKMGRDEGKRGRGEGKCAQRRTTTHIRADGEEEEEKGRRREEEGEMKEGEDREELEESESVCLWHSESLCERRNVSLDIVMFTPQAARRAARPEHLTDEEQGAADGAPPDGQEGGALRQVEGVTQWLLCWRENIQRKEERITQKDRRDEESSYFCGFPFFGGKILAGKHCSVQKKEGKVTGNEERLET</sequence>
<evidence type="ECO:0000313" key="2">
    <source>
        <dbReference type="EMBL" id="TNN24314.1"/>
    </source>
</evidence>
<dbReference type="Proteomes" id="UP000314294">
    <property type="component" value="Unassembled WGS sequence"/>
</dbReference>